<accession>E6QGI1</accession>
<keyword evidence="1" id="KW-0472">Membrane</keyword>
<sequence length="89" mass="10307">MVTRKKSLWLLSLTCLSVTMFCFFFQFYVLAVAYNSPHPQTGIVATVNVHGTNYYITKRQKQEKQITWGAIFLFTFIGGSAYYGYKSKR</sequence>
<protein>
    <submittedName>
        <fullName evidence="2">Uncharacterized protein</fullName>
    </submittedName>
</protein>
<keyword evidence="1" id="KW-1133">Transmembrane helix</keyword>
<dbReference type="AlphaFoldDB" id="E6QGI1"/>
<reference evidence="2" key="1">
    <citation type="submission" date="2009-10" db="EMBL/GenBank/DDBJ databases">
        <title>Diversity of trophic interactions inside an arsenic-rich microbial ecosystem.</title>
        <authorList>
            <person name="Bertin P.N."/>
            <person name="Heinrich-Salmeron A."/>
            <person name="Pelletier E."/>
            <person name="Goulhen-Chollet F."/>
            <person name="Arsene-Ploetze F."/>
            <person name="Gallien S."/>
            <person name="Calteau A."/>
            <person name="Vallenet D."/>
            <person name="Casiot C."/>
            <person name="Chane-Woon-Ming B."/>
            <person name="Giloteaux L."/>
            <person name="Barakat M."/>
            <person name="Bonnefoy V."/>
            <person name="Bruneel O."/>
            <person name="Chandler M."/>
            <person name="Cleiss J."/>
            <person name="Duran R."/>
            <person name="Elbaz-Poulichet F."/>
            <person name="Fonknechten N."/>
            <person name="Lauga B."/>
            <person name="Mornico D."/>
            <person name="Ortet P."/>
            <person name="Schaeffer C."/>
            <person name="Siguier P."/>
            <person name="Alexander Thil Smith A."/>
            <person name="Van Dorsselaer A."/>
            <person name="Weissenbach J."/>
            <person name="Medigue C."/>
            <person name="Le Paslier D."/>
        </authorList>
    </citation>
    <scope>NUCLEOTIDE SEQUENCE</scope>
</reference>
<feature type="transmembrane region" description="Helical" evidence="1">
    <location>
        <begin position="66"/>
        <end position="85"/>
    </location>
</feature>
<evidence type="ECO:0000256" key="1">
    <source>
        <dbReference type="SAM" id="Phobius"/>
    </source>
</evidence>
<proteinExistence type="predicted"/>
<dbReference type="EMBL" id="CABP01000170">
    <property type="protein sequence ID" value="CBI06341.1"/>
    <property type="molecule type" value="Genomic_DNA"/>
</dbReference>
<comment type="caution">
    <text evidence="2">The sequence shown here is derived from an EMBL/GenBank/DDBJ whole genome shotgun (WGS) entry which is preliminary data.</text>
</comment>
<gene>
    <name evidence="2" type="ORF">CARN5_0140</name>
</gene>
<evidence type="ECO:0000313" key="2">
    <source>
        <dbReference type="EMBL" id="CBI06341.1"/>
    </source>
</evidence>
<keyword evidence="1" id="KW-0812">Transmembrane</keyword>
<feature type="transmembrane region" description="Helical" evidence="1">
    <location>
        <begin position="7"/>
        <end position="29"/>
    </location>
</feature>
<name>E6QGI1_9ZZZZ</name>
<organism evidence="2">
    <name type="scientific">mine drainage metagenome</name>
    <dbReference type="NCBI Taxonomy" id="410659"/>
    <lineage>
        <taxon>unclassified sequences</taxon>
        <taxon>metagenomes</taxon>
        <taxon>ecological metagenomes</taxon>
    </lineage>
</organism>